<dbReference type="STRING" id="28094.SAMN06295900_1314"/>
<accession>A0A1X7HCD5</accession>
<dbReference type="RefSeq" id="WP_085230868.1">
    <property type="nucleotide sequence ID" value="NZ_BSQD01000008.1"/>
</dbReference>
<keyword evidence="3" id="KW-1185">Reference proteome</keyword>
<dbReference type="PANTHER" id="PTHR33840:SF1">
    <property type="entry name" value="TLE1 PHOSPHOLIPASE DOMAIN-CONTAINING PROTEIN"/>
    <property type="match status" value="1"/>
</dbReference>
<reference evidence="3" key="1">
    <citation type="submission" date="2017-04" db="EMBL/GenBank/DDBJ databases">
        <authorList>
            <person name="Varghese N."/>
            <person name="Submissions S."/>
        </authorList>
    </citation>
    <scope>NUCLEOTIDE SEQUENCE [LARGE SCALE GENOMIC DNA]</scope>
    <source>
        <strain evidence="3">Ballard 720</strain>
    </source>
</reference>
<evidence type="ECO:0000313" key="3">
    <source>
        <dbReference type="Proteomes" id="UP000192911"/>
    </source>
</evidence>
<proteinExistence type="predicted"/>
<gene>
    <name evidence="2" type="ORF">SAMN06295900_1314</name>
</gene>
<keyword evidence="2" id="KW-0378">Hydrolase</keyword>
<dbReference type="EMBL" id="FXAH01000031">
    <property type="protein sequence ID" value="SMF83307.1"/>
    <property type="molecule type" value="Genomic_DNA"/>
</dbReference>
<dbReference type="Proteomes" id="UP000192911">
    <property type="component" value="Unassembled WGS sequence"/>
</dbReference>
<dbReference type="PANTHER" id="PTHR33840">
    <property type="match status" value="1"/>
</dbReference>
<dbReference type="AlphaFoldDB" id="A0A1X7HCD5"/>
<feature type="region of interest" description="Disordered" evidence="1">
    <location>
        <begin position="674"/>
        <end position="698"/>
    </location>
</feature>
<protein>
    <submittedName>
        <fullName evidence="2">Uncharacterized alpha/beta hydrolase domain</fullName>
    </submittedName>
</protein>
<dbReference type="GeneID" id="95552841"/>
<dbReference type="OrthoDB" id="4378831at2"/>
<evidence type="ECO:0000313" key="2">
    <source>
        <dbReference type="EMBL" id="SMF83307.1"/>
    </source>
</evidence>
<sequence length="698" mass="75256">MSTKETAISASAAAEDSPSMADRVGRAASFTLTQPSAPPDGCFRCRQAIYISFFFDGFGKTSQDVDALSNVARLFLAHKQSDSDKGIYRRYYEGMGRPLSKQTVGIAGTLAANTVKESGRAVTDAVKDSIRDARKEATKDFAKGATEAYSTGTNGGVKSALVHALEKFGEGVKPGAILKKVGASVTSVKTIIPVIVQASADAIPSVRDMGAPAAWLGTGFDARVDQAKKDFTDIIVQARSDPRPIQFIRISMFGFDRGAVAARKFANELIEKVCKKDGEKITYQGAEVLFDFMGLFDSVSSAYGDSFFAKAGTQLLMAAGTITTPEAGGAGGVVVRVAIEGLSQLVALGKRTLGQFDTPGEFRKIVHHVAATELRFYKPIDSPRNSKEAGNLTEVVYPGSQADVGGGFVEGDDGKSAELAKVSATNMLDQAWASGVPVRRLEDMRAENDPDTLRLFTYTKTVLVNGKTATVNDLFKAYAALLPRGKSTLEHHFLAHQKLFISWARTLHDRTGTNSTGSHLFVNTIDAEVYNKIFPGTPTPDYNARADYYNGAEKGTPRPDLLGETHSVDDIRDPRVRELATAWVKPASLSPEVLAFFDHFVHNTITRANNISLGDSVFLQLRTIEDKSGKDQAIDKAKDAANKAAKKILPNPDQIREEQLKKLQDAAAWTQGSQRYPDPLGIGSPISDVSPLNNLAKE</sequence>
<name>A0A1X7HCD5_TRICW</name>
<organism evidence="2 3">
    <name type="scientific">Trinickia caryophylli</name>
    <name type="common">Paraburkholderia caryophylli</name>
    <dbReference type="NCBI Taxonomy" id="28094"/>
    <lineage>
        <taxon>Bacteria</taxon>
        <taxon>Pseudomonadati</taxon>
        <taxon>Pseudomonadota</taxon>
        <taxon>Betaproteobacteria</taxon>
        <taxon>Burkholderiales</taxon>
        <taxon>Burkholderiaceae</taxon>
        <taxon>Trinickia</taxon>
    </lineage>
</organism>
<dbReference type="GO" id="GO:0016787">
    <property type="term" value="F:hydrolase activity"/>
    <property type="evidence" value="ECO:0007669"/>
    <property type="project" value="UniProtKB-KW"/>
</dbReference>
<evidence type="ECO:0000256" key="1">
    <source>
        <dbReference type="SAM" id="MobiDB-lite"/>
    </source>
</evidence>